<organism evidence="1">
    <name type="scientific">Oryza punctata</name>
    <name type="common">Red rice</name>
    <dbReference type="NCBI Taxonomy" id="4537"/>
    <lineage>
        <taxon>Eukaryota</taxon>
        <taxon>Viridiplantae</taxon>
        <taxon>Streptophyta</taxon>
        <taxon>Embryophyta</taxon>
        <taxon>Tracheophyta</taxon>
        <taxon>Spermatophyta</taxon>
        <taxon>Magnoliopsida</taxon>
        <taxon>Liliopsida</taxon>
        <taxon>Poales</taxon>
        <taxon>Poaceae</taxon>
        <taxon>BOP clade</taxon>
        <taxon>Oryzoideae</taxon>
        <taxon>Oryzeae</taxon>
        <taxon>Oryzinae</taxon>
        <taxon>Oryza</taxon>
    </lineage>
</organism>
<proteinExistence type="predicted"/>
<evidence type="ECO:0000313" key="2">
    <source>
        <dbReference type="Proteomes" id="UP000026962"/>
    </source>
</evidence>
<name>A0A0E0MMX5_ORYPU</name>
<accession>A0A0E0MMX5</accession>
<dbReference type="HOGENOM" id="CLU_115586_1_1_1"/>
<sequence length="85" mass="9036">MRAKKWKGELELSPTAFIEVAIAESPATLLISIRAADLESGEDSCDSVTSDAGTAKAGEDDVLHIAQAVTKVCAKSPEFVIEFVR</sequence>
<keyword evidence="2" id="KW-1185">Reference proteome</keyword>
<dbReference type="OMA" id="CMEMAAY"/>
<reference evidence="1" key="1">
    <citation type="submission" date="2015-04" db="UniProtKB">
        <authorList>
            <consortium name="EnsemblPlants"/>
        </authorList>
    </citation>
    <scope>IDENTIFICATION</scope>
</reference>
<dbReference type="EnsemblPlants" id="OPUNC12G12250.1">
    <property type="protein sequence ID" value="OPUNC12G12250.1"/>
    <property type="gene ID" value="OPUNC12G12250"/>
</dbReference>
<dbReference type="AlphaFoldDB" id="A0A0E0MMX5"/>
<reference evidence="1" key="2">
    <citation type="submission" date="2018-05" db="EMBL/GenBank/DDBJ databases">
        <title>OpunRS2 (Oryza punctata Reference Sequence Version 2).</title>
        <authorList>
            <person name="Zhang J."/>
            <person name="Kudrna D."/>
            <person name="Lee S."/>
            <person name="Talag J."/>
            <person name="Welchert J."/>
            <person name="Wing R.A."/>
        </authorList>
    </citation>
    <scope>NUCLEOTIDE SEQUENCE [LARGE SCALE GENOMIC DNA]</scope>
</reference>
<evidence type="ECO:0000313" key="1">
    <source>
        <dbReference type="EnsemblPlants" id="OPUNC12G12250.1"/>
    </source>
</evidence>
<protein>
    <submittedName>
        <fullName evidence="1">Uncharacterized protein</fullName>
    </submittedName>
</protein>
<dbReference type="Proteomes" id="UP000026962">
    <property type="component" value="Chromosome 12"/>
</dbReference>
<dbReference type="Gramene" id="OPUNC12G12250.1">
    <property type="protein sequence ID" value="OPUNC12G12250.1"/>
    <property type="gene ID" value="OPUNC12G12250"/>
</dbReference>